<feature type="compositionally biased region" description="Basic residues" evidence="1">
    <location>
        <begin position="1895"/>
        <end position="1904"/>
    </location>
</feature>
<feature type="compositionally biased region" description="Basic residues" evidence="1">
    <location>
        <begin position="266"/>
        <end position="282"/>
    </location>
</feature>
<feature type="region of interest" description="Disordered" evidence="1">
    <location>
        <begin position="2798"/>
        <end position="2829"/>
    </location>
</feature>
<feature type="compositionally biased region" description="Basic residues" evidence="1">
    <location>
        <begin position="2588"/>
        <end position="2602"/>
    </location>
</feature>
<dbReference type="SUPFAM" id="SSF54523">
    <property type="entry name" value="Pili subunits"/>
    <property type="match status" value="1"/>
</dbReference>
<feature type="transmembrane region" description="Helical" evidence="2">
    <location>
        <begin position="4208"/>
        <end position="4232"/>
    </location>
</feature>
<dbReference type="InterPro" id="IPR036188">
    <property type="entry name" value="FAD/NAD-bd_sf"/>
</dbReference>
<feature type="region of interest" description="Disordered" evidence="1">
    <location>
        <begin position="3172"/>
        <end position="3193"/>
    </location>
</feature>
<evidence type="ECO:0000256" key="1">
    <source>
        <dbReference type="SAM" id="MobiDB-lite"/>
    </source>
</evidence>
<reference evidence="3" key="1">
    <citation type="journal article" date="2019" name="Sci. Rep.">
        <title>Draft genome of Tanacetum cinerariifolium, the natural source of mosquito coil.</title>
        <authorList>
            <person name="Yamashiro T."/>
            <person name="Shiraishi A."/>
            <person name="Satake H."/>
            <person name="Nakayama K."/>
        </authorList>
    </citation>
    <scope>NUCLEOTIDE SEQUENCE</scope>
</reference>
<feature type="region of interest" description="Disordered" evidence="1">
    <location>
        <begin position="119"/>
        <end position="201"/>
    </location>
</feature>
<feature type="region of interest" description="Disordered" evidence="1">
    <location>
        <begin position="1808"/>
        <end position="1983"/>
    </location>
</feature>
<feature type="compositionally biased region" description="Low complexity" evidence="1">
    <location>
        <begin position="87"/>
        <end position="102"/>
    </location>
</feature>
<feature type="region of interest" description="Disordered" evidence="1">
    <location>
        <begin position="266"/>
        <end position="299"/>
    </location>
</feature>
<feature type="compositionally biased region" description="Basic and acidic residues" evidence="1">
    <location>
        <begin position="4162"/>
        <end position="4186"/>
    </location>
</feature>
<feature type="compositionally biased region" description="Basic and acidic residues" evidence="1">
    <location>
        <begin position="3625"/>
        <end position="3638"/>
    </location>
</feature>
<feature type="compositionally biased region" description="Low complexity" evidence="1">
    <location>
        <begin position="367"/>
        <end position="385"/>
    </location>
</feature>
<feature type="compositionally biased region" description="Basic residues" evidence="1">
    <location>
        <begin position="2386"/>
        <end position="2406"/>
    </location>
</feature>
<feature type="compositionally biased region" description="Low complexity" evidence="1">
    <location>
        <begin position="33"/>
        <end position="55"/>
    </location>
</feature>
<sequence length="4442" mass="463229">MPDAHILVIENDAARADAAGRQPARPDPDRVGAARTVGPGAGAAPARAGADALGAGDDGGRARRRGRQGHGARRRRRRLHDKTVQSARNGGARARAAAPRCGGRAGQHIVRSGRGCIAPRSPHAAGDGGPARAGAGAGRIQAARRADAPPGPGPYARPAARPGLGQRRLPGRAHGRYARRPPAQRLAAVRPAAPHRNRARQRLPLRGRRGQDVSAPRHAEPLVILSQREQEYLLHAIETAPPVDHARQFYLWTQGPLQALLPHQHGAGRHRAHPPGRPRQRHGGAAGAPLPPARHPGAHARYRHRHRYWAWRRARAAGDGRAGGRAARAGPGPPAGPRHRTAAGRRQFLCAVRPAAAPACAARPLPGAAAAGHAPDARAPGAAPHARTHCDRRARSRPGASGQRTRSGNPALGTRGQEQPRNRPAPRHQRPDGQKPLAARVPPAGRLEPGPCDCARRRAAPARPIAAGASAIKKPHPKAGRVQVLHAAEVALAGGQSAPAGRQRGHRAGRYPPGAYLQVAQRVAARHDGRRQPEFGRDIVGWREADHAYAVSTRGRAVEHDLFVGKGAQAVGGHAVVRVEHHHVDVVAAFAASITVKGFEYGRDGVGRYRHRDQLGTRRVGPAGRHARCHHVSSQRNLGLAHCFQRTDRHFLEAGCHRAQASGKARQHRQQHGAAGAGAGDDFGRGQLAHVARGERRAHHVRAVGPRDIAILPLGVGRRRARHPDRVAGAGARRQFQRGRRQHRAVAGQRDAAGVGRLAGADVGDSALDLDRAGHAAQRNRRQVQVVADQGAVAALAGDAGAAQVALVVGRASVVHQARIGGAAAVVRLAVGRVDHAAGHVDVAGALAEGRGAAQVAALGVLEGGRGGGHQRRLDRRRRPGRVLLVQQRRHAGHVRRGHRGALVEGPRRSGTEGAVDDVVALFRRQGRCDAGQDFDAGRSQVRFELVGVDRVGTARGKRRNHRRVRADVAAEDAERRLGRCGSSIRLDRGAVGGADVYRGHRMNFSDQAVAIVDHDHAHAAGLLDRQALVDAVVGAAHAGDDLAGHLGRVETGAAGGNAAEAQAGGVGVGAGRAGVEAAHDRRAGRQCVVVERRTLVAGAVAERDRGAQQPRMGCGGHRGQPRAVVVDGIGGTVVAARGGDKHAGVGRVQECLLDRVVRRRAAADRIVEHVNAVDHRLFDGGCRVGAPAAIAAGRRVAVREGPADLVGGDARARRHARNGAQRHVVADRGGHAVVAARRAGGMGAMAATADRAADRIARRDELAPVDADGGGAETVDEVARADQLVVAMGHGEAFAGFTSALPADWRVVGQGTAVVERGLAVAVDAVGKRRAFRPDTGVDHADHDVFAGLVLAAQLLPQAAGTVEAEEGRGKAGKRLARRIGADGGDVGVGLERAHFGIGQHGGKAVQHHLVLVQDGRGRDDVLDTLLLLHEGAAVALGGGGVEIEPQALGRLGGGNVIDTARVRRHRLVGQLDDVGATDIVGVGLGGEAAQAGHGSGGVLAAARGAGNAEQAGAHHQPGRWFRHCRNGAGGERDVVEGKLAEAVGVGPAGGRIGHALVRIELDRDKALLAEIAKALIRGECKAFVGEGAELEIIFHHGIVGAMTDHRQDAGDGAVAVQRRAEEAGVEAADAEGLAGRGAAQAQRAVGHHGQVGAIVDAGVGAAAARAQQQAAGGDGVEAVDDGAGGVAGLGIVEHGIRPWSGPGRPATAPAPSGKGLICGKCGKDWNQGKRDALRRRENCGRQGPQGPRFYAAGTAGGDRDYRLAGSVCWSQIFLATGQIGSHDGQGANQFLRESARYFPARRRPVSQYGRGAERHARGAAHGRRQVERSVPAQGAVRSMGPSLPVQGARRQGRLRDHLAGPRRPAGRQRRRCRHLAGRRPRRGGRAPPGRGARPVRQRHRAGPGRTGQPDPALARQAHHAVAGAVQPGTAGAAHRRPRHCGRAGSAAGKGSQSRHARRAGALAGRPARRPALFRRAGRSARPVSPLVYRHRESGRRHVRSAALAVALHRLPAAHRPGARQAGVGCHLPMHPAAGRGRGQHVPDRLRGAALCRGVPGRRARPAVAVAANAQLGTVRQRPHGAAAGRDCRRADRAGAGRAARAAQRRPAAFAGPAAGRRRAGHGLGRPAPAPAGRARRHRGGPAAVHRVRSPSADYAHLAAHAARGRAHRRHGPHAHPGICHERCHERDGLCSRTGSSTGSRARAGAGQRAAHARAPPAPAIETHADRGAGRFDRHGAARAGARAGAAVRHAGAGNGRHAGLRTGLRPAAAVAGHGAPLRAAAGIAGCMQWPAAGRDCRSVRPRSADLAVHPGARHAACAAGRAAGAAGRHPGVPVQAGGIGARHRHTAARRQRGPARRQDRCRAVVRLGVGSGQSRRAAGELHAVRRAQGRRLRHPPGKHRRRPGRQVPGGRRARSRHCRQRHRSGRADHLALEGAGGTRYRRAPRAAGRQLPGGSQWPRDRPARLHHAQHPRRGRGDPDPGQARHDRGVRRPHAGSLGVRRAVAGHVARAGAGGVRHAARDRAYRPGGVPAARHPANSRQRKKGADVCQGPALDPAPRSGQDHGGGDSRPRNGGNRRAVGADRPPGAHHRPRQQRVRRVRPVYAHGHRSVRVRLGAQRHLGPAPDRPLAAHRYRAARGELAARAPLGPGAGHAAGRTRDRPVGRPSVRRHRGRLARAVARAGKHPGAVGGVRAGRRAGAHVARHAAAGRVPARRPGSGGRPALPGVVRRVAICMAGGRRLACDAAVFCRCRAARLAGVARAGGRRIPSVRRGRGAALRQRLEPLAPRRQAGRLVRAGARPVAHAGAAGRRRRARIAHRDRSGQRRPGMAHAYGAARGAAARHRATRAAAGMRCGAGGVGPAANGQRTDADRLRSARPCTASGIQPVFGRGAAGAGRCGMKRMKWSVQPPRAMRIDFAPRSLRRALFHTHPALLAAAVAGLLLCVAAGVGANRLAEDQRTRAEQLQHVRERAAAMSERPATTVRVAIPEAQAAFVNGAILQLNLPWRELQDAVEAATPRTIALVALEPDARKQVLKITAEAMKSDDMVDYVTELKQQETFSAVAITRVDAARAAGGGAPGRAGLRGAGAVRGRRGGVGVAAAAARGARPADGAAAAVPAVIGAGGGGRAAVGQREPRRVLCGAGRPAPRGAAGADAVRPGRQIGPVAAAGRVQGRLRQGRPREHVPDHAAGQGRLSARVAVCHAGPARHAVRVARRNRLPARHHCRTGSGGAAALYPVPEGGRAMKPYQIAMALALVGAAGLVLFGDRTPAADIVEPVARRGAAAGPAPRSIATAPARADGKAAANVAILRLKPRTELVGEAGDATFGAGEGVFQGQNWNRPPPAPTAAEQAAANAPPPPPTAPPVPFNYFGKAAQDGVWEVYLARGDKTYVVRNHTVIDGAYRIDRIAPPLMTVTYLPLNQASPAAAGAVAGRGAGRLRGPAGLPRRQHPDGAGPGGGGPAQVPGGAQGRTGQRRIPRRVRAGARPRHPALHPRRRTPAGQRPAATGRAGLAPRAGAGPVQRTGPRRTARAGTQPASRQGAGRRQRPCRQGRIRPGQTEAQRAAGRNPHQREGAQAAARRDGKNRATGHGNGTGESVQAADHDRVPRRAVEAGIRGDLAPVEPEFRVRQGRQDRPAHHGPAAQQHGGGGDLLPAAHQSARAAGDGRQHGADLPEYGSQAEGIPGDDGQDLLPGQCRRQAGDPPGRTRDRHPGHARGGSDAGGGNPGSQAQHADGPGRAVAHQHRHQPGRQHCGPADQGQRGHRRQAAGGDAHRVRWRGRLCQRERDLRGRGPETVGGAHHLSQRRNRDQGGAGSEQPGEHADHQERQHGLSTGHAPGQHHAATEGWREPGAGRPDQQRAARHRQQDPRRGRPADPGPAVRQPARRQPEDGDRAVDHAAPDPQRAAARGQRVGILGRHRVQLPPPSRPVGAARRADAGAAGRPGPAPGRASHAGRADGAGDAVANAAFAAFRAVSRAVATTAPTAAVRAAGTSGASTGAGAAARACCASCTGRTGRRVADPVDPAAGAGPGDDDARARLHADRTAGDAGHRRSAGRAGDPHGAGGGAAPPGAGPARSAAADPQRHRRLQAGVRPGPRDAQRHVHRLPENARRAGGRRARCAKSQAGQDIFSAPGAARSVQSRRHADGGANLGQAQLRQRSRRSERGRGRVRRLQPEREGGPERRALSKMVSGSGDQMKTRASRGARFVSGFTLIELLVVLGIVALMLTLAVPRYFPSVDKSKEVVLADNLRNLRGLIDQYYGDTGRYPDSLDQLVEKKYLRALPRDPATTVAASLTPTGDGPAASRCAAPATPASAARRRLYLRERDHRGGHHRAGGGRLAQAGRHRPAQPRRAAVAGDRRRLQRRPAKLCGRHADRPAGAAGVAQGPAARSALSHAAPPPAQDLCRSHDGQGGMGHRVPGRKDGRDGRVQPVGRAAGQDR</sequence>
<feature type="compositionally biased region" description="Basic residues" evidence="1">
    <location>
        <begin position="2343"/>
        <end position="2357"/>
    </location>
</feature>
<feature type="compositionally biased region" description="Low complexity" evidence="1">
    <location>
        <begin position="4303"/>
        <end position="4317"/>
    </location>
</feature>
<proteinExistence type="predicted"/>
<feature type="region of interest" description="Disordered" evidence="1">
    <location>
        <begin position="889"/>
        <end position="910"/>
    </location>
</feature>
<feature type="compositionally biased region" description="Gly residues" evidence="1">
    <location>
        <begin position="3716"/>
        <end position="3727"/>
    </location>
</feature>
<dbReference type="InterPro" id="IPR045584">
    <property type="entry name" value="Pilin-like"/>
</dbReference>
<feature type="compositionally biased region" description="Basic and acidic residues" evidence="1">
    <location>
        <begin position="3857"/>
        <end position="3874"/>
    </location>
</feature>
<feature type="compositionally biased region" description="Basic and acidic residues" evidence="1">
    <location>
        <begin position="3819"/>
        <end position="3830"/>
    </location>
</feature>
<feature type="compositionally biased region" description="Basic residues" evidence="1">
    <location>
        <begin position="169"/>
        <end position="179"/>
    </location>
</feature>
<feature type="compositionally biased region" description="Low complexity" evidence="1">
    <location>
        <begin position="2500"/>
        <end position="2512"/>
    </location>
</feature>
<feature type="compositionally biased region" description="Low complexity" evidence="1">
    <location>
        <begin position="156"/>
        <end position="168"/>
    </location>
</feature>
<feature type="compositionally biased region" description="Gly residues" evidence="1">
    <location>
        <begin position="126"/>
        <end position="137"/>
    </location>
</feature>
<feature type="compositionally biased region" description="Basic and acidic residues" evidence="1">
    <location>
        <begin position="4096"/>
        <end position="4112"/>
    </location>
</feature>
<feature type="compositionally biased region" description="Basic residues" evidence="1">
    <location>
        <begin position="2413"/>
        <end position="2426"/>
    </location>
</feature>
<feature type="compositionally biased region" description="Low complexity" evidence="1">
    <location>
        <begin position="3500"/>
        <end position="3525"/>
    </location>
</feature>
<feature type="region of interest" description="Disordered" evidence="1">
    <location>
        <begin position="3336"/>
        <end position="3362"/>
    </location>
</feature>
<keyword evidence="2" id="KW-0472">Membrane</keyword>
<feature type="region of interest" description="Disordered" evidence="1">
    <location>
        <begin position="2646"/>
        <end position="2674"/>
    </location>
</feature>
<evidence type="ECO:0000313" key="3">
    <source>
        <dbReference type="EMBL" id="GEU28028.1"/>
    </source>
</evidence>
<feature type="region of interest" description="Disordered" evidence="1">
    <location>
        <begin position="2194"/>
        <end position="2219"/>
    </location>
</feature>
<feature type="compositionally biased region" description="Basic and acidic residues" evidence="1">
    <location>
        <begin position="4034"/>
        <end position="4051"/>
    </location>
</feature>
<evidence type="ECO:0000256" key="2">
    <source>
        <dbReference type="SAM" id="Phobius"/>
    </source>
</evidence>
<feature type="region of interest" description="Disordered" evidence="1">
    <location>
        <begin position="317"/>
        <end position="342"/>
    </location>
</feature>
<dbReference type="SUPFAM" id="SSF51905">
    <property type="entry name" value="FAD/NAD(P)-binding domain"/>
    <property type="match status" value="1"/>
</dbReference>
<dbReference type="Gene3D" id="3.30.700.10">
    <property type="entry name" value="Glycoprotein, Type 4 Pilin"/>
    <property type="match status" value="1"/>
</dbReference>
<feature type="compositionally biased region" description="Low complexity" evidence="1">
    <location>
        <begin position="2194"/>
        <end position="2216"/>
    </location>
</feature>
<feature type="compositionally biased region" description="Basic and acidic residues" evidence="1">
    <location>
        <begin position="3602"/>
        <end position="3612"/>
    </location>
</feature>
<feature type="compositionally biased region" description="Low complexity" evidence="1">
    <location>
        <begin position="4070"/>
        <end position="4082"/>
    </location>
</feature>
<comment type="caution">
    <text evidence="3">The sequence shown here is derived from an EMBL/GenBank/DDBJ whole genome shotgun (WGS) entry which is preliminary data.</text>
</comment>
<keyword evidence="2" id="KW-0812">Transmembrane</keyword>
<feature type="compositionally biased region" description="Basic residues" evidence="1">
    <location>
        <begin position="3543"/>
        <end position="3554"/>
    </location>
</feature>
<feature type="compositionally biased region" description="Basic residues" evidence="1">
    <location>
        <begin position="2466"/>
        <end position="2475"/>
    </location>
</feature>
<feature type="region of interest" description="Disordered" evidence="1">
    <location>
        <begin position="4292"/>
        <end position="4442"/>
    </location>
</feature>
<feature type="compositionally biased region" description="Basic residues" evidence="1">
    <location>
        <begin position="62"/>
        <end position="80"/>
    </location>
</feature>
<feature type="compositionally biased region" description="Basic and acidic residues" evidence="1">
    <location>
        <begin position="3887"/>
        <end position="3900"/>
    </location>
</feature>
<accession>A0A699GGR3</accession>
<feature type="compositionally biased region" description="Basic and acidic residues" evidence="1">
    <location>
        <begin position="3783"/>
        <end position="3793"/>
    </location>
</feature>
<feature type="compositionally biased region" description="Low complexity" evidence="1">
    <location>
        <begin position="3929"/>
        <end position="3954"/>
    </location>
</feature>
<feature type="region of interest" description="Disordered" evidence="1">
    <location>
        <begin position="2077"/>
        <end position="2144"/>
    </location>
</feature>
<feature type="compositionally biased region" description="Basic residues" evidence="1">
    <location>
        <begin position="1866"/>
        <end position="1886"/>
    </location>
</feature>
<feature type="compositionally biased region" description="Low complexity" evidence="1">
    <location>
        <begin position="3532"/>
        <end position="3542"/>
    </location>
</feature>
<feature type="compositionally biased region" description="Basic residues" evidence="1">
    <location>
        <begin position="1968"/>
        <end position="1980"/>
    </location>
</feature>
<feature type="compositionally biased region" description="Low complexity" evidence="1">
    <location>
        <begin position="2097"/>
        <end position="2116"/>
    </location>
</feature>
<dbReference type="EMBL" id="BKCJ010000001">
    <property type="protein sequence ID" value="GEU28028.1"/>
    <property type="molecule type" value="Genomic_DNA"/>
</dbReference>
<feature type="region of interest" description="Disordered" evidence="1">
    <location>
        <begin position="367"/>
        <end position="455"/>
    </location>
</feature>
<organism evidence="3">
    <name type="scientific">Tanacetum cinerariifolium</name>
    <name type="common">Dalmatian daisy</name>
    <name type="synonym">Chrysanthemum cinerariifolium</name>
    <dbReference type="NCBI Taxonomy" id="118510"/>
    <lineage>
        <taxon>Eukaryota</taxon>
        <taxon>Viridiplantae</taxon>
        <taxon>Streptophyta</taxon>
        <taxon>Embryophyta</taxon>
        <taxon>Tracheophyta</taxon>
        <taxon>Spermatophyta</taxon>
        <taxon>Magnoliopsida</taxon>
        <taxon>eudicotyledons</taxon>
        <taxon>Gunneridae</taxon>
        <taxon>Pentapetalae</taxon>
        <taxon>asterids</taxon>
        <taxon>campanulids</taxon>
        <taxon>Asterales</taxon>
        <taxon>Asteraceae</taxon>
        <taxon>Asteroideae</taxon>
        <taxon>Anthemideae</taxon>
        <taxon>Anthemidinae</taxon>
        <taxon>Tanacetum</taxon>
    </lineage>
</organism>
<feature type="compositionally biased region" description="Basic residues" evidence="1">
    <location>
        <begin position="3474"/>
        <end position="3499"/>
    </location>
</feature>
<feature type="region of interest" description="Disordered" evidence="1">
    <location>
        <begin position="3432"/>
        <end position="3956"/>
    </location>
</feature>
<name>A0A699GGR3_TANCI</name>
<feature type="region of interest" description="Disordered" evidence="1">
    <location>
        <begin position="12"/>
        <end position="107"/>
    </location>
</feature>
<feature type="compositionally biased region" description="Low complexity" evidence="1">
    <location>
        <begin position="4380"/>
        <end position="4394"/>
    </location>
</feature>
<feature type="compositionally biased region" description="Basic and acidic residues" evidence="1">
    <location>
        <begin position="2562"/>
        <end position="2572"/>
    </location>
</feature>
<feature type="region of interest" description="Disordered" evidence="1">
    <location>
        <begin position="2337"/>
        <end position="2602"/>
    </location>
</feature>
<feature type="region of interest" description="Disordered" evidence="1">
    <location>
        <begin position="4015"/>
        <end position="4198"/>
    </location>
</feature>
<feature type="compositionally biased region" description="Basic and acidic residues" evidence="1">
    <location>
        <begin position="2087"/>
        <end position="2096"/>
    </location>
</feature>
<gene>
    <name evidence="3" type="ORF">Tci_000006</name>
</gene>
<feature type="compositionally biased region" description="Low complexity" evidence="1">
    <location>
        <begin position="2798"/>
        <end position="2809"/>
    </location>
</feature>
<feature type="compositionally biased region" description="Basic residues" evidence="1">
    <location>
        <begin position="889"/>
        <end position="900"/>
    </location>
</feature>
<feature type="compositionally biased region" description="Basic residues" evidence="1">
    <location>
        <begin position="4363"/>
        <end position="4373"/>
    </location>
</feature>
<keyword evidence="2" id="KW-1133">Transmembrane helix</keyword>
<feature type="compositionally biased region" description="Low complexity" evidence="1">
    <location>
        <begin position="2646"/>
        <end position="2656"/>
    </location>
</feature>
<feature type="compositionally biased region" description="Basic and acidic residues" evidence="1">
    <location>
        <begin position="2476"/>
        <end position="2488"/>
    </location>
</feature>
<protein>
    <submittedName>
        <fullName evidence="3">Uncharacterized protein</fullName>
    </submittedName>
</protein>